<dbReference type="EMBL" id="CP016428">
    <property type="protein sequence ID" value="ANW03112.1"/>
    <property type="molecule type" value="Genomic_DNA"/>
</dbReference>
<organism evidence="3 4">
    <name type="scientific">Bradyrhizobium icense</name>
    <dbReference type="NCBI Taxonomy" id="1274631"/>
    <lineage>
        <taxon>Bacteria</taxon>
        <taxon>Pseudomonadati</taxon>
        <taxon>Pseudomonadota</taxon>
        <taxon>Alphaproteobacteria</taxon>
        <taxon>Hyphomicrobiales</taxon>
        <taxon>Nitrobacteraceae</taxon>
        <taxon>Bradyrhizobium</taxon>
    </lineage>
</organism>
<dbReference type="Gene3D" id="3.40.50.880">
    <property type="match status" value="1"/>
</dbReference>
<dbReference type="Proteomes" id="UP000092839">
    <property type="component" value="Chromosome"/>
</dbReference>
<dbReference type="PRINTS" id="PR00099">
    <property type="entry name" value="CPSGATASE"/>
</dbReference>
<dbReference type="PANTHER" id="PTHR43418">
    <property type="entry name" value="MULTIFUNCTIONAL TRYPTOPHAN BIOSYNTHESIS PROTEIN-RELATED"/>
    <property type="match status" value="1"/>
</dbReference>
<dbReference type="Pfam" id="PF00117">
    <property type="entry name" value="GATase"/>
    <property type="match status" value="1"/>
</dbReference>
<keyword evidence="4" id="KW-1185">Reference proteome</keyword>
<accession>A0A1B1UJY3</accession>
<dbReference type="PANTHER" id="PTHR43418:SF4">
    <property type="entry name" value="MULTIFUNCTIONAL TRYPTOPHAN BIOSYNTHESIS PROTEIN"/>
    <property type="match status" value="1"/>
</dbReference>
<dbReference type="OrthoDB" id="9794816at2"/>
<reference evidence="3 4" key="1">
    <citation type="submission" date="2016-07" db="EMBL/GenBank/DDBJ databases">
        <title>Complete genome sequence of Bradyrhizobium icense LMTR 13T, a potential inoculant strain isolated from lima bean (Phaseolus lunatus) in Peru.</title>
        <authorList>
            <person name="Ormeno-Orrillo E."/>
            <person name="Duran D."/>
            <person name="Rogel M.A."/>
            <person name="Rey L."/>
            <person name="Imperial J."/>
            <person name="Ruiz-Argueso T."/>
            <person name="Martinez-Romero E."/>
        </authorList>
    </citation>
    <scope>NUCLEOTIDE SEQUENCE [LARGE SCALE GENOMIC DNA]</scope>
    <source>
        <strain evidence="3 4">LMTR 13</strain>
    </source>
</reference>
<dbReference type="KEGG" id="bic:LMTR13_26195"/>
<dbReference type="RefSeq" id="WP_065730299.1">
    <property type="nucleotide sequence ID" value="NZ_CP016428.1"/>
</dbReference>
<dbReference type="PROSITE" id="PS51273">
    <property type="entry name" value="GATASE_TYPE_1"/>
    <property type="match status" value="1"/>
</dbReference>
<dbReference type="InterPro" id="IPR006221">
    <property type="entry name" value="TrpG/PapA_dom"/>
</dbReference>
<sequence>MKMAASETSFEQSVILIDNFDSFTFNIAQMVGEVNGKEAIVLDNTVPWREIRKIPHDRIILSPGPGNPQNSKDVGSTMDVLAGSAVPVLGVCLGHQCIAHFHGAAVSRAPEPLHGRIRSITNSGTDLFKGLPRSFNVTRYHSLTVTGDLPQCLECTAMSEDGIIMALRHRQRPHYGVQFHPESICSQYGREIFVNFLSDACAPSATQASLAGLEVA</sequence>
<dbReference type="InterPro" id="IPR017926">
    <property type="entry name" value="GATASE"/>
</dbReference>
<dbReference type="GO" id="GO:0000162">
    <property type="term" value="P:L-tryptophan biosynthetic process"/>
    <property type="evidence" value="ECO:0007669"/>
    <property type="project" value="TreeGrafter"/>
</dbReference>
<dbReference type="GO" id="GO:0004049">
    <property type="term" value="F:anthranilate synthase activity"/>
    <property type="evidence" value="ECO:0007669"/>
    <property type="project" value="TreeGrafter"/>
</dbReference>
<dbReference type="SUPFAM" id="SSF52317">
    <property type="entry name" value="Class I glutamine amidotransferase-like"/>
    <property type="match status" value="1"/>
</dbReference>
<evidence type="ECO:0000259" key="2">
    <source>
        <dbReference type="Pfam" id="PF00117"/>
    </source>
</evidence>
<dbReference type="InterPro" id="IPR029062">
    <property type="entry name" value="Class_I_gatase-like"/>
</dbReference>
<proteinExistence type="predicted"/>
<dbReference type="CDD" id="cd01743">
    <property type="entry name" value="GATase1_Anthranilate_Synthase"/>
    <property type="match status" value="1"/>
</dbReference>
<dbReference type="FunFam" id="3.40.50.880:FF:000003">
    <property type="entry name" value="Anthranilate synthase component II"/>
    <property type="match status" value="1"/>
</dbReference>
<evidence type="ECO:0000313" key="4">
    <source>
        <dbReference type="Proteomes" id="UP000092839"/>
    </source>
</evidence>
<dbReference type="PRINTS" id="PR00097">
    <property type="entry name" value="ANTSNTHASEII"/>
</dbReference>
<gene>
    <name evidence="3" type="ORF">LMTR13_26195</name>
</gene>
<dbReference type="NCBIfam" id="TIGR00566">
    <property type="entry name" value="trpG_papA"/>
    <property type="match status" value="1"/>
</dbReference>
<dbReference type="PRINTS" id="PR00096">
    <property type="entry name" value="GATASE"/>
</dbReference>
<dbReference type="STRING" id="1274631.LMTR13_26195"/>
<dbReference type="InterPro" id="IPR050472">
    <property type="entry name" value="Anth_synth/Amidotransfase"/>
</dbReference>
<feature type="domain" description="Glutamine amidotransferase" evidence="2">
    <location>
        <begin position="16"/>
        <end position="198"/>
    </location>
</feature>
<dbReference type="GO" id="GO:0005829">
    <property type="term" value="C:cytosol"/>
    <property type="evidence" value="ECO:0007669"/>
    <property type="project" value="TreeGrafter"/>
</dbReference>
<dbReference type="AlphaFoldDB" id="A0A1B1UJY3"/>
<protein>
    <recommendedName>
        <fullName evidence="2">Glutamine amidotransferase domain-containing protein</fullName>
    </recommendedName>
</protein>
<keyword evidence="1" id="KW-0315">Glutamine amidotransferase</keyword>
<evidence type="ECO:0000256" key="1">
    <source>
        <dbReference type="ARBA" id="ARBA00022962"/>
    </source>
</evidence>
<evidence type="ECO:0000313" key="3">
    <source>
        <dbReference type="EMBL" id="ANW03112.1"/>
    </source>
</evidence>
<name>A0A1B1UJY3_9BRAD</name>